<protein>
    <submittedName>
        <fullName evidence="4">Oxidoreductase</fullName>
    </submittedName>
</protein>
<dbReference type="STRING" id="661478.OP10G_3752"/>
<dbReference type="EMBL" id="CP007139">
    <property type="protein sequence ID" value="AIE87120.1"/>
    <property type="molecule type" value="Genomic_DNA"/>
</dbReference>
<dbReference type="GO" id="GO:0000166">
    <property type="term" value="F:nucleotide binding"/>
    <property type="evidence" value="ECO:0007669"/>
    <property type="project" value="InterPro"/>
</dbReference>
<dbReference type="eggNOG" id="COG0673">
    <property type="taxonomic scope" value="Bacteria"/>
</dbReference>
<dbReference type="Proteomes" id="UP000027982">
    <property type="component" value="Chromosome"/>
</dbReference>
<organism evidence="4 5">
    <name type="scientific">Fimbriimonas ginsengisoli Gsoil 348</name>
    <dbReference type="NCBI Taxonomy" id="661478"/>
    <lineage>
        <taxon>Bacteria</taxon>
        <taxon>Bacillati</taxon>
        <taxon>Armatimonadota</taxon>
        <taxon>Fimbriimonadia</taxon>
        <taxon>Fimbriimonadales</taxon>
        <taxon>Fimbriimonadaceae</taxon>
        <taxon>Fimbriimonas</taxon>
    </lineage>
</organism>
<dbReference type="InterPro" id="IPR036291">
    <property type="entry name" value="NAD(P)-bd_dom_sf"/>
</dbReference>
<dbReference type="GO" id="GO:0016491">
    <property type="term" value="F:oxidoreductase activity"/>
    <property type="evidence" value="ECO:0007669"/>
    <property type="project" value="UniProtKB-KW"/>
</dbReference>
<feature type="domain" description="GFO/IDH/MocA-like oxidoreductase" evidence="3">
    <location>
        <begin position="137"/>
        <end position="258"/>
    </location>
</feature>
<dbReference type="PANTHER" id="PTHR43818">
    <property type="entry name" value="BCDNA.GH03377"/>
    <property type="match status" value="1"/>
</dbReference>
<name>A0A068NWJ1_FIMGI</name>
<evidence type="ECO:0000313" key="4">
    <source>
        <dbReference type="EMBL" id="AIE87120.1"/>
    </source>
</evidence>
<keyword evidence="1" id="KW-0560">Oxidoreductase</keyword>
<dbReference type="Gene3D" id="3.30.360.10">
    <property type="entry name" value="Dihydrodipicolinate Reductase, domain 2"/>
    <property type="match status" value="1"/>
</dbReference>
<evidence type="ECO:0000313" key="5">
    <source>
        <dbReference type="Proteomes" id="UP000027982"/>
    </source>
</evidence>
<dbReference type="AlphaFoldDB" id="A0A068NWJ1"/>
<reference evidence="4 5" key="1">
    <citation type="journal article" date="2014" name="PLoS ONE">
        <title>The first complete genome sequence of the class fimbriimonadia in the phylum armatimonadetes.</title>
        <authorList>
            <person name="Hu Z.Y."/>
            <person name="Wang Y.Z."/>
            <person name="Im W.T."/>
            <person name="Wang S.Y."/>
            <person name="Zhao G.P."/>
            <person name="Zheng H.J."/>
            <person name="Quan Z.X."/>
        </authorList>
    </citation>
    <scope>NUCLEOTIDE SEQUENCE [LARGE SCALE GENOMIC DNA]</scope>
    <source>
        <strain evidence="4">Gsoil 348</strain>
    </source>
</reference>
<proteinExistence type="predicted"/>
<keyword evidence="5" id="KW-1185">Reference proteome</keyword>
<gene>
    <name evidence="4" type="ORF">OP10G_3752</name>
</gene>
<dbReference type="SUPFAM" id="SSF51735">
    <property type="entry name" value="NAD(P)-binding Rossmann-fold domains"/>
    <property type="match status" value="1"/>
</dbReference>
<sequence>MTRGMALLRVALVGCGLISEAHARAYAGHHDRARITVCFDTDLSRAAERADAIGARVASSYEEVLTDPEVDSIELCTPPHLHTDQVIAALEAGKHVSCQKPLARTLGECDAMIEAAERSGRVLFYAEMYRTMGVAVRAREVVESGRIGKLVGIQATYAHWQGGPYLDTPWRYNPKVAGGGQLLDGGIHHIALMRLVGGDVEAASCFTNRIRPELGGDDTATVILRFAEGHLGTLMSTQAAGTWFPGPGFVAFGTEGILTIGGPYGGLVVHHDDLPDRREVLISERADAFGEMVGHFLDVVLDGVPSRATAQTGREDLRTVLAAYRSADEGRSVLLSELP</sequence>
<accession>A0A068NWJ1</accession>
<dbReference type="SUPFAM" id="SSF55347">
    <property type="entry name" value="Glyceraldehyde-3-phosphate dehydrogenase-like, C-terminal domain"/>
    <property type="match status" value="1"/>
</dbReference>
<dbReference type="InterPro" id="IPR050463">
    <property type="entry name" value="Gfo/Idh/MocA_oxidrdct_glycsds"/>
</dbReference>
<dbReference type="InterPro" id="IPR000683">
    <property type="entry name" value="Gfo/Idh/MocA-like_OxRdtase_N"/>
</dbReference>
<dbReference type="InterPro" id="IPR055170">
    <property type="entry name" value="GFO_IDH_MocA-like_dom"/>
</dbReference>
<dbReference type="PANTHER" id="PTHR43818:SF11">
    <property type="entry name" value="BCDNA.GH03377"/>
    <property type="match status" value="1"/>
</dbReference>
<evidence type="ECO:0000259" key="2">
    <source>
        <dbReference type="Pfam" id="PF01408"/>
    </source>
</evidence>
<feature type="domain" description="Gfo/Idh/MocA-like oxidoreductase N-terminal" evidence="2">
    <location>
        <begin position="8"/>
        <end position="125"/>
    </location>
</feature>
<evidence type="ECO:0000256" key="1">
    <source>
        <dbReference type="ARBA" id="ARBA00023002"/>
    </source>
</evidence>
<dbReference type="Pfam" id="PF22725">
    <property type="entry name" value="GFO_IDH_MocA_C3"/>
    <property type="match status" value="1"/>
</dbReference>
<dbReference type="Pfam" id="PF01408">
    <property type="entry name" value="GFO_IDH_MocA"/>
    <property type="match status" value="1"/>
</dbReference>
<dbReference type="KEGG" id="fgi:OP10G_3752"/>
<dbReference type="HOGENOM" id="CLU_023194_1_3_0"/>
<dbReference type="Gene3D" id="3.40.50.720">
    <property type="entry name" value="NAD(P)-binding Rossmann-like Domain"/>
    <property type="match status" value="1"/>
</dbReference>
<evidence type="ECO:0000259" key="3">
    <source>
        <dbReference type="Pfam" id="PF22725"/>
    </source>
</evidence>